<feature type="signal peptide" evidence="6">
    <location>
        <begin position="1"/>
        <end position="21"/>
    </location>
</feature>
<dbReference type="Gene3D" id="2.40.160.20">
    <property type="match status" value="2"/>
</dbReference>
<dbReference type="Proteomes" id="UP000268623">
    <property type="component" value="Unassembled WGS sequence"/>
</dbReference>
<keyword evidence="2 6" id="KW-0732">Signal</keyword>
<dbReference type="EMBL" id="QWDD01000001">
    <property type="protein sequence ID" value="RNJ48633.1"/>
    <property type="molecule type" value="Genomic_DNA"/>
</dbReference>
<evidence type="ECO:0000259" key="7">
    <source>
        <dbReference type="Pfam" id="PF13505"/>
    </source>
</evidence>
<name>A0A3M9XK34_9HYPH</name>
<protein>
    <submittedName>
        <fullName evidence="8">Porin family protein</fullName>
    </submittedName>
</protein>
<comment type="similarity">
    <text evidence="5">Belongs to the Omp25/RopB family.</text>
</comment>
<dbReference type="InterPro" id="IPR027385">
    <property type="entry name" value="Beta-barrel_OMP"/>
</dbReference>
<dbReference type="InterPro" id="IPR011250">
    <property type="entry name" value="OMP/PagP_B-barrel"/>
</dbReference>
<keyword evidence="4" id="KW-0998">Cell outer membrane</keyword>
<feature type="domain" description="Outer membrane protein beta-barrel" evidence="7">
    <location>
        <begin position="39"/>
        <end position="273"/>
    </location>
</feature>
<evidence type="ECO:0000256" key="6">
    <source>
        <dbReference type="SAM" id="SignalP"/>
    </source>
</evidence>
<organism evidence="8 9">
    <name type="scientific">Methylocystis hirsuta</name>
    <dbReference type="NCBI Taxonomy" id="369798"/>
    <lineage>
        <taxon>Bacteria</taxon>
        <taxon>Pseudomonadati</taxon>
        <taxon>Pseudomonadota</taxon>
        <taxon>Alphaproteobacteria</taxon>
        <taxon>Hyphomicrobiales</taxon>
        <taxon>Methylocystaceae</taxon>
        <taxon>Methylocystis</taxon>
    </lineage>
</organism>
<keyword evidence="3" id="KW-0472">Membrane</keyword>
<dbReference type="GO" id="GO:0009279">
    <property type="term" value="C:cell outer membrane"/>
    <property type="evidence" value="ECO:0007669"/>
    <property type="project" value="UniProtKB-SubCell"/>
</dbReference>
<evidence type="ECO:0000313" key="9">
    <source>
        <dbReference type="Proteomes" id="UP000268623"/>
    </source>
</evidence>
<evidence type="ECO:0000256" key="2">
    <source>
        <dbReference type="ARBA" id="ARBA00022729"/>
    </source>
</evidence>
<keyword evidence="9" id="KW-1185">Reference proteome</keyword>
<evidence type="ECO:0000313" key="8">
    <source>
        <dbReference type="EMBL" id="RNJ48633.1"/>
    </source>
</evidence>
<dbReference type="AlphaFoldDB" id="A0A3M9XK34"/>
<dbReference type="SUPFAM" id="SSF56925">
    <property type="entry name" value="OMPA-like"/>
    <property type="match status" value="2"/>
</dbReference>
<accession>A0A3M9XK34</accession>
<feature type="domain" description="Outer membrane protein beta-barrel" evidence="7">
    <location>
        <begin position="308"/>
        <end position="554"/>
    </location>
</feature>
<proteinExistence type="inferred from homology"/>
<dbReference type="InterPro" id="IPR051692">
    <property type="entry name" value="OMP-like"/>
</dbReference>
<evidence type="ECO:0000256" key="5">
    <source>
        <dbReference type="ARBA" id="ARBA00038306"/>
    </source>
</evidence>
<sequence>MNIKFGMIALTMALASSPAVAADLSSLKGPVPPPPPPIWTGFYAGLNAGYGWGTSNAVTTGAAPVYDTLASDPFWGTPVGYTAAANSGVATVNQSGFIGGGQVGYNYQWGPNVVAGLEADIQGSAIRGTGGQFGIVQFGPDLSGLNNLATGGGVVTAGVDWLGTVRGRLGYLVTPSLLAYATGGLAYGGVHADAAHSLAFSDSLPTFFPTFGGGGRYADTRVGWTAGGGGEWMFAPNWSLKAEALYYDLGSASFASGVMGAVDPDGTNLAVGAAPGALLFANSLATRVRYDGVIARVGVNYHFNGWMAAAPAVAFAPPIWTGFYAGLNAGYGWGTSNAVTTGAAPLYDTLATDPFWGTPVGYTAAANSGVATVNQSGFIGGGQVGYNYQWGPSVVAGFETDIQGSAIRGTGGQFGVVQFGPDLSGLTNLASGGGVVTAGVDWLGTVRGRLGYLVTPSLLAYATGGLAYGGVHADAAHSLAFSDSLPTFFPTFGGGGRYADTRVGWTAGGGGEWMFAPNASLKVEALYYDLGSASFASGVMGAVDPDGTNLAVGAAPGALLFANSLATRVRYDGVIARVGVNYHFDWGVAAAVARF</sequence>
<comment type="subcellular location">
    <subcellularLocation>
        <location evidence="1">Cell outer membrane</location>
    </subcellularLocation>
</comment>
<feature type="chain" id="PRO_5017981421" evidence="6">
    <location>
        <begin position="22"/>
        <end position="595"/>
    </location>
</feature>
<comment type="caution">
    <text evidence="8">The sequence shown here is derived from an EMBL/GenBank/DDBJ whole genome shotgun (WGS) entry which is preliminary data.</text>
</comment>
<evidence type="ECO:0000256" key="1">
    <source>
        <dbReference type="ARBA" id="ARBA00004442"/>
    </source>
</evidence>
<gene>
    <name evidence="8" type="ORF">D1O30_02305</name>
</gene>
<reference evidence="8 9" key="1">
    <citation type="submission" date="2018-08" db="EMBL/GenBank/DDBJ databases">
        <title>Genome sequence of Methylocystis hirsuta CSC1, a methanotroph able to accumulate PHAs.</title>
        <authorList>
            <person name="Bordel S."/>
            <person name="Rodriguez E."/>
            <person name="Gancedo J."/>
            <person name="Munoz R."/>
        </authorList>
    </citation>
    <scope>NUCLEOTIDE SEQUENCE [LARGE SCALE GENOMIC DNA]</scope>
    <source>
        <strain evidence="8 9">CSC1</strain>
    </source>
</reference>
<dbReference type="Pfam" id="PF13505">
    <property type="entry name" value="OMP_b-brl"/>
    <property type="match status" value="2"/>
</dbReference>
<evidence type="ECO:0000256" key="3">
    <source>
        <dbReference type="ARBA" id="ARBA00023136"/>
    </source>
</evidence>
<evidence type="ECO:0000256" key="4">
    <source>
        <dbReference type="ARBA" id="ARBA00023237"/>
    </source>
</evidence>
<dbReference type="PANTHER" id="PTHR34001:SF3">
    <property type="entry name" value="BLL7405 PROTEIN"/>
    <property type="match status" value="1"/>
</dbReference>
<dbReference type="OrthoDB" id="9815357at2"/>
<dbReference type="PANTHER" id="PTHR34001">
    <property type="entry name" value="BLL7405 PROTEIN"/>
    <property type="match status" value="1"/>
</dbReference>